<protein>
    <recommendedName>
        <fullName evidence="1">FERM domain-containing protein 8</fullName>
    </recommendedName>
</protein>
<dbReference type="Pfam" id="PF00373">
    <property type="entry name" value="FERM_M"/>
    <property type="match status" value="1"/>
</dbReference>
<dbReference type="GO" id="GO:0005886">
    <property type="term" value="C:plasma membrane"/>
    <property type="evidence" value="ECO:0007669"/>
    <property type="project" value="TreeGrafter"/>
</dbReference>
<evidence type="ECO:0000256" key="2">
    <source>
        <dbReference type="SAM" id="MobiDB-lite"/>
    </source>
</evidence>
<accession>A0A915CY78</accession>
<dbReference type="SMART" id="SM00295">
    <property type="entry name" value="B41"/>
    <property type="match status" value="1"/>
</dbReference>
<dbReference type="InterPro" id="IPR051594">
    <property type="entry name" value="KRIT1/FRMD8"/>
</dbReference>
<feature type="compositionally biased region" description="Low complexity" evidence="2">
    <location>
        <begin position="507"/>
        <end position="526"/>
    </location>
</feature>
<dbReference type="InterPro" id="IPR019749">
    <property type="entry name" value="Band_41_domain"/>
</dbReference>
<dbReference type="PROSITE" id="PS50057">
    <property type="entry name" value="FERM_3"/>
    <property type="match status" value="1"/>
</dbReference>
<dbReference type="Gene3D" id="3.10.20.90">
    <property type="entry name" value="Phosphatidylinositol 3-kinase Catalytic Subunit, Chain A, domain 1"/>
    <property type="match status" value="1"/>
</dbReference>
<dbReference type="InterPro" id="IPR019748">
    <property type="entry name" value="FERM_central"/>
</dbReference>
<sequence>MALNKKLRAPFERKYAEMSTEQHSFIEKSEQKPLLCQHNNKTEQTSEGESPASSSIYRHQPLISNDVLLSKHLSDSAILSLPKEKSKMRNNIDMKSIPKLSQSRGVTLPIIKLNEFSASSSPRLIRSGFTRATFGPSSTLREGHSPPQTSSPVGYTLRHSNEHSFSHDLNRTTVSESFNVGSNGEDDVQIRIFFPNGKAVQFAVENGQQAPSSALLDLMADHLEIDSAVACDAFALWLISPLLEVQLKPHHVAFEVHEKWPAFLRKFTTAQEEEIALDEPLLVLKRNFQLTIEHESEYIEEYERLSEVLYLDAKDQYMSGRYLVDVDVALELAALQLAVDFGPYESSEETLELIHDNLGQLVPAQHSNTIKSFHLFGLSMIECKSGLEKAMMEEYKKCSANYVNNHQRRKKFLEILQKTPFYGAAFFTGTKERKHSLLSAIVRRLTGSSHSSNVVVGINHQYITVVDPSRHELLECQPIDTCAWARSPDPVDEEEIPVFVIQYPDTSSISSSSSSSSSKRNGSISSAHSPAKLSAKERINGPSEVDKEITIEETEKNQEDFPFVNRQIFSKQAVMMDALLNTLCSDLYARLSVVH</sequence>
<dbReference type="GO" id="GO:0090090">
    <property type="term" value="P:negative regulation of canonical Wnt signaling pathway"/>
    <property type="evidence" value="ECO:0007669"/>
    <property type="project" value="TreeGrafter"/>
</dbReference>
<feature type="region of interest" description="Disordered" evidence="2">
    <location>
        <begin position="506"/>
        <end position="546"/>
    </location>
</feature>
<feature type="domain" description="FERM" evidence="3">
    <location>
        <begin position="188"/>
        <end position="536"/>
    </location>
</feature>
<feature type="region of interest" description="Disordered" evidence="2">
    <location>
        <begin position="1"/>
        <end position="34"/>
    </location>
</feature>
<dbReference type="SUPFAM" id="SSF47031">
    <property type="entry name" value="Second domain of FERM"/>
    <property type="match status" value="1"/>
</dbReference>
<name>A0A915CY78_9BILA</name>
<proteinExistence type="predicted"/>
<dbReference type="Proteomes" id="UP000887574">
    <property type="component" value="Unplaced"/>
</dbReference>
<keyword evidence="4" id="KW-1185">Reference proteome</keyword>
<dbReference type="InterPro" id="IPR014352">
    <property type="entry name" value="FERM/acyl-CoA-bd_prot_sf"/>
</dbReference>
<evidence type="ECO:0000313" key="4">
    <source>
        <dbReference type="Proteomes" id="UP000887574"/>
    </source>
</evidence>
<dbReference type="Gene3D" id="1.20.80.10">
    <property type="match status" value="1"/>
</dbReference>
<dbReference type="PANTHER" id="PTHR13283:SF10">
    <property type="entry name" value="FERM DOMAIN-CONTAINING PROTEIN 8"/>
    <property type="match status" value="1"/>
</dbReference>
<dbReference type="AlphaFoldDB" id="A0A915CY78"/>
<evidence type="ECO:0000259" key="3">
    <source>
        <dbReference type="PROSITE" id="PS50057"/>
    </source>
</evidence>
<dbReference type="PANTHER" id="PTHR13283">
    <property type="entry name" value="KREV INTERACTION TRAPPED 1-RELATED"/>
    <property type="match status" value="1"/>
</dbReference>
<dbReference type="InterPro" id="IPR035963">
    <property type="entry name" value="FERM_2"/>
</dbReference>
<dbReference type="InterPro" id="IPR011993">
    <property type="entry name" value="PH-like_dom_sf"/>
</dbReference>
<dbReference type="WBParaSite" id="jg13840">
    <property type="protein sequence ID" value="jg13840"/>
    <property type="gene ID" value="jg13840"/>
</dbReference>
<dbReference type="InterPro" id="IPR000299">
    <property type="entry name" value="FERM_domain"/>
</dbReference>
<dbReference type="Gene3D" id="2.30.29.30">
    <property type="entry name" value="Pleckstrin-homology domain (PH domain)/Phosphotyrosine-binding domain (PTB)"/>
    <property type="match status" value="1"/>
</dbReference>
<evidence type="ECO:0000256" key="1">
    <source>
        <dbReference type="ARBA" id="ARBA00039547"/>
    </source>
</evidence>
<feature type="compositionally biased region" description="Basic and acidic residues" evidence="2">
    <location>
        <begin position="534"/>
        <end position="546"/>
    </location>
</feature>
<reference evidence="5" key="1">
    <citation type="submission" date="2022-11" db="UniProtKB">
        <authorList>
            <consortium name="WormBaseParasite"/>
        </authorList>
    </citation>
    <scope>IDENTIFICATION</scope>
</reference>
<evidence type="ECO:0000313" key="5">
    <source>
        <dbReference type="WBParaSite" id="jg13840"/>
    </source>
</evidence>
<organism evidence="4 5">
    <name type="scientific">Ditylenchus dipsaci</name>
    <dbReference type="NCBI Taxonomy" id="166011"/>
    <lineage>
        <taxon>Eukaryota</taxon>
        <taxon>Metazoa</taxon>
        <taxon>Ecdysozoa</taxon>
        <taxon>Nematoda</taxon>
        <taxon>Chromadorea</taxon>
        <taxon>Rhabditida</taxon>
        <taxon>Tylenchina</taxon>
        <taxon>Tylenchomorpha</taxon>
        <taxon>Sphaerularioidea</taxon>
        <taxon>Anguinidae</taxon>
        <taxon>Anguininae</taxon>
        <taxon>Ditylenchus</taxon>
    </lineage>
</organism>